<evidence type="ECO:0000313" key="2">
    <source>
        <dbReference type="Proteomes" id="UP000554726"/>
    </source>
</evidence>
<protein>
    <submittedName>
        <fullName evidence="1">Uncharacterized protein</fullName>
    </submittedName>
</protein>
<accession>A0ABR6JPU5</accession>
<gene>
    <name evidence="1" type="ORF">FHR60_003550</name>
</gene>
<sequence>MTANIITKELSEFKKRLGAGQSQTPAMVYDFIDITNLPIDGGDNPSPGCNFISMQSSGTLQVFYEQGNVSSAPIFEVWHNGGATETVQLGGNTFQVEAGDLLFYQLSNPASDVIKFGWTLSVGASD</sequence>
<proteinExistence type="predicted"/>
<dbReference type="EMBL" id="JACHNS010000008">
    <property type="protein sequence ID" value="MBB4594845.1"/>
    <property type="molecule type" value="Genomic_DNA"/>
</dbReference>
<reference evidence="1 2" key="1">
    <citation type="submission" date="2020-08" db="EMBL/GenBank/DDBJ databases">
        <title>Studying the diversity of plant-associated saprophytic bacteria and their role in host health and plant-pathogen interactions.</title>
        <authorList>
            <person name="Potnis N."/>
        </authorList>
    </citation>
    <scope>NUCLEOTIDE SEQUENCE [LARGE SCALE GENOMIC DNA]</scope>
    <source>
        <strain evidence="1 2">F16</strain>
    </source>
</reference>
<organism evidence="1 2">
    <name type="scientific">Xanthomonas cannabis</name>
    <dbReference type="NCBI Taxonomy" id="1885674"/>
    <lineage>
        <taxon>Bacteria</taxon>
        <taxon>Pseudomonadati</taxon>
        <taxon>Pseudomonadota</taxon>
        <taxon>Gammaproteobacteria</taxon>
        <taxon>Lysobacterales</taxon>
        <taxon>Lysobacteraceae</taxon>
        <taxon>Xanthomonas</taxon>
    </lineage>
</organism>
<dbReference type="RefSeq" id="WP_184442103.1">
    <property type="nucleotide sequence ID" value="NZ_JACHNS010000008.1"/>
</dbReference>
<dbReference type="Proteomes" id="UP000554726">
    <property type="component" value="Unassembled WGS sequence"/>
</dbReference>
<keyword evidence="2" id="KW-1185">Reference proteome</keyword>
<evidence type="ECO:0000313" key="1">
    <source>
        <dbReference type="EMBL" id="MBB4594845.1"/>
    </source>
</evidence>
<name>A0ABR6JPU5_9XANT</name>
<comment type="caution">
    <text evidence="1">The sequence shown here is derived from an EMBL/GenBank/DDBJ whole genome shotgun (WGS) entry which is preliminary data.</text>
</comment>